<feature type="domain" description="F-box" evidence="1">
    <location>
        <begin position="4"/>
        <end position="46"/>
    </location>
</feature>
<evidence type="ECO:0000259" key="1">
    <source>
        <dbReference type="Pfam" id="PF12937"/>
    </source>
</evidence>
<organism evidence="2 3">
    <name type="scientific">Racocetra fulgida</name>
    <dbReference type="NCBI Taxonomy" id="60492"/>
    <lineage>
        <taxon>Eukaryota</taxon>
        <taxon>Fungi</taxon>
        <taxon>Fungi incertae sedis</taxon>
        <taxon>Mucoromycota</taxon>
        <taxon>Glomeromycotina</taxon>
        <taxon>Glomeromycetes</taxon>
        <taxon>Diversisporales</taxon>
        <taxon>Gigasporaceae</taxon>
        <taxon>Racocetra</taxon>
    </lineage>
</organism>
<sequence>MVKKLPEDCLDQIFRYLVENACSLYSCLLVNKQWASVAVPILWTNPWKYEKPFKDDVDETFWPLIIKAVYACFSLETKDLLKKNGLDLLLQGCTSAMFDYVRYCQHLSPEIIDQLTHERTFNEQRGDLYRPFRDQLVEQELYKLFMSRSSLRHLVLPKIPLSYCPGFGLCLQKLRELVCRSDQPVDLFYGLAQICKSIQGIIVDPCIDDNAGLAALIEFQSNLKYLEIHAPEVRAVECTLIGKAIMSQAHSLIYVHFQGFLCIHPSTLASLSNLKTLKLFMSGHITNIQQFASSKFPNLEVLDIFWDEHTPFDIFTMLIQNTKGSLKRIYWNTDCPPRNSEDIRVYLNILTHNTFSKLTFATVWWTEEVDREFEKFLKTCSNLQALKVCSFPLDGIPQSITRLLQILSKNAPKELNVLDIDGDWILTPDHLANFLESWRKKPRLSLFISPKITLSDEHRHLINIYRDEGVLKHFQGAEFLDEVDCLKDIFDLWLPSS</sequence>
<dbReference type="Gene3D" id="1.20.1280.50">
    <property type="match status" value="1"/>
</dbReference>
<dbReference type="SUPFAM" id="SSF52047">
    <property type="entry name" value="RNI-like"/>
    <property type="match status" value="1"/>
</dbReference>
<dbReference type="OrthoDB" id="2303905at2759"/>
<dbReference type="Proteomes" id="UP000789396">
    <property type="component" value="Unassembled WGS sequence"/>
</dbReference>
<comment type="caution">
    <text evidence="2">The sequence shown here is derived from an EMBL/GenBank/DDBJ whole genome shotgun (WGS) entry which is preliminary data.</text>
</comment>
<dbReference type="SUPFAM" id="SSF81383">
    <property type="entry name" value="F-box domain"/>
    <property type="match status" value="1"/>
</dbReference>
<dbReference type="Pfam" id="PF12937">
    <property type="entry name" value="F-box-like"/>
    <property type="match status" value="1"/>
</dbReference>
<evidence type="ECO:0000313" key="2">
    <source>
        <dbReference type="EMBL" id="CAG8472604.1"/>
    </source>
</evidence>
<dbReference type="InterPro" id="IPR001810">
    <property type="entry name" value="F-box_dom"/>
</dbReference>
<reference evidence="2" key="1">
    <citation type="submission" date="2021-06" db="EMBL/GenBank/DDBJ databases">
        <authorList>
            <person name="Kallberg Y."/>
            <person name="Tangrot J."/>
            <person name="Rosling A."/>
        </authorList>
    </citation>
    <scope>NUCLEOTIDE SEQUENCE</scope>
    <source>
        <strain evidence="2">IN212</strain>
    </source>
</reference>
<dbReference type="CDD" id="cd09917">
    <property type="entry name" value="F-box_SF"/>
    <property type="match status" value="1"/>
</dbReference>
<keyword evidence="3" id="KW-1185">Reference proteome</keyword>
<dbReference type="InterPro" id="IPR036047">
    <property type="entry name" value="F-box-like_dom_sf"/>
</dbReference>
<name>A0A9N8W0A0_9GLOM</name>
<dbReference type="InterPro" id="IPR032675">
    <property type="entry name" value="LRR_dom_sf"/>
</dbReference>
<gene>
    <name evidence="2" type="ORF">RFULGI_LOCUS1188</name>
</gene>
<dbReference type="AlphaFoldDB" id="A0A9N8W0A0"/>
<proteinExistence type="predicted"/>
<dbReference type="Gene3D" id="3.80.10.10">
    <property type="entry name" value="Ribonuclease Inhibitor"/>
    <property type="match status" value="1"/>
</dbReference>
<protein>
    <submittedName>
        <fullName evidence="2">18476_t:CDS:1</fullName>
    </submittedName>
</protein>
<evidence type="ECO:0000313" key="3">
    <source>
        <dbReference type="Proteomes" id="UP000789396"/>
    </source>
</evidence>
<accession>A0A9N8W0A0</accession>
<dbReference type="EMBL" id="CAJVPZ010000661">
    <property type="protein sequence ID" value="CAG8472604.1"/>
    <property type="molecule type" value="Genomic_DNA"/>
</dbReference>